<dbReference type="OrthoDB" id="8550083at2"/>
<dbReference type="Pfam" id="PF06055">
    <property type="entry name" value="ExoD"/>
    <property type="match status" value="1"/>
</dbReference>
<evidence type="ECO:0000313" key="3">
    <source>
        <dbReference type="Proteomes" id="UP000223606"/>
    </source>
</evidence>
<feature type="transmembrane region" description="Helical" evidence="1">
    <location>
        <begin position="185"/>
        <end position="209"/>
    </location>
</feature>
<dbReference type="PIRSF" id="PIRSF033239">
    <property type="entry name" value="ExoD"/>
    <property type="match status" value="1"/>
</dbReference>
<dbReference type="RefSeq" id="WP_099558998.1">
    <property type="nucleotide sequence ID" value="NZ_LT960614.1"/>
</dbReference>
<keyword evidence="1" id="KW-1133">Transmembrane helix</keyword>
<dbReference type="EMBL" id="LT960614">
    <property type="protein sequence ID" value="SON57188.1"/>
    <property type="molecule type" value="Genomic_DNA"/>
</dbReference>
<accession>A0A2C9DAN1</accession>
<keyword evidence="1" id="KW-0812">Transmembrane</keyword>
<dbReference type="InterPro" id="IPR010331">
    <property type="entry name" value="ExoD"/>
</dbReference>
<sequence>MPFDQSPEIAEIDEMNAEERPRGGRLSDILRTLADDDTQARISLADLVDALRHRAHGALLFIFAVPNVLPTPPGTSAILGAPLIFLAFQLALSRKPWLPKIIANRSMARSDFSRIVERVLPWLARAERLLKPRLTPIVYPPGQNIIGAVCFLLSIILFLPIPLGNIFPALAICILALGLLERDGVWVLAGWLAAASSTVVVSGVVYALAKSALFVISGAFG</sequence>
<name>A0A2C9DAN1_9HYPH</name>
<evidence type="ECO:0000313" key="2">
    <source>
        <dbReference type="EMBL" id="SON57188.1"/>
    </source>
</evidence>
<dbReference type="AlphaFoldDB" id="A0A2C9DAN1"/>
<dbReference type="PANTHER" id="PTHR41795:SF1">
    <property type="entry name" value="EXOPOLYSACCHARIDE SYNTHESIS PROTEIN"/>
    <property type="match status" value="1"/>
</dbReference>
<organism evidence="2 3">
    <name type="scientific">Hartmannibacter diazotrophicus</name>
    <dbReference type="NCBI Taxonomy" id="1482074"/>
    <lineage>
        <taxon>Bacteria</taxon>
        <taxon>Pseudomonadati</taxon>
        <taxon>Pseudomonadota</taxon>
        <taxon>Alphaproteobacteria</taxon>
        <taxon>Hyphomicrobiales</taxon>
        <taxon>Pleomorphomonadaceae</taxon>
        <taxon>Hartmannibacter</taxon>
    </lineage>
</organism>
<keyword evidence="3" id="KW-1185">Reference proteome</keyword>
<dbReference type="Proteomes" id="UP000223606">
    <property type="component" value="Chromosome 1"/>
</dbReference>
<proteinExistence type="predicted"/>
<reference evidence="3" key="1">
    <citation type="submission" date="2017-09" db="EMBL/GenBank/DDBJ databases">
        <title>Genome sequence of Nannocystis excedens DSM 71.</title>
        <authorList>
            <person name="Blom J."/>
        </authorList>
    </citation>
    <scope>NUCLEOTIDE SEQUENCE [LARGE SCALE GENOMIC DNA]</scope>
    <source>
        <strain evidence="3">type strain: E19</strain>
    </source>
</reference>
<feature type="transmembrane region" description="Helical" evidence="1">
    <location>
        <begin position="146"/>
        <end position="179"/>
    </location>
</feature>
<protein>
    <submittedName>
        <fullName evidence="2">Exopolysaccharide synthesis, ExoD</fullName>
    </submittedName>
</protein>
<gene>
    <name evidence="2" type="ORF">HDIA_3647</name>
</gene>
<evidence type="ECO:0000256" key="1">
    <source>
        <dbReference type="SAM" id="Phobius"/>
    </source>
</evidence>
<dbReference type="KEGG" id="hdi:HDIA_3647"/>
<keyword evidence="1" id="KW-0472">Membrane</keyword>
<dbReference type="PANTHER" id="PTHR41795">
    <property type="entry name" value="EXOPOLYSACCHARIDE SYNTHESIS PROTEIN"/>
    <property type="match status" value="1"/>
</dbReference>